<feature type="coiled-coil region" evidence="1">
    <location>
        <begin position="207"/>
        <end position="283"/>
    </location>
</feature>
<proteinExistence type="predicted"/>
<dbReference type="Pfam" id="PF03999">
    <property type="entry name" value="MAP65_ASE1"/>
    <property type="match status" value="1"/>
</dbReference>
<reference evidence="3 4" key="1">
    <citation type="submission" date="2017-04" db="EMBL/GenBank/DDBJ databases">
        <title>Genome sequencing of [Candida] sorbophila.</title>
        <authorList>
            <person name="Ahn J.O."/>
        </authorList>
    </citation>
    <scope>NUCLEOTIDE SEQUENCE [LARGE SCALE GENOMIC DNA]</scope>
    <source>
        <strain evidence="3 4">DS02</strain>
    </source>
</reference>
<dbReference type="GO" id="GO:0008017">
    <property type="term" value="F:microtubule binding"/>
    <property type="evidence" value="ECO:0007669"/>
    <property type="project" value="InterPro"/>
</dbReference>
<organism evidence="3 4">
    <name type="scientific">Wickerhamiella sorbophila</name>
    <dbReference type="NCBI Taxonomy" id="45607"/>
    <lineage>
        <taxon>Eukaryota</taxon>
        <taxon>Fungi</taxon>
        <taxon>Dikarya</taxon>
        <taxon>Ascomycota</taxon>
        <taxon>Saccharomycotina</taxon>
        <taxon>Dipodascomycetes</taxon>
        <taxon>Dipodascales</taxon>
        <taxon>Trichomonascaceae</taxon>
        <taxon>Wickerhamiella</taxon>
    </lineage>
</organism>
<dbReference type="GO" id="GO:0051256">
    <property type="term" value="P:mitotic spindle midzone assembly"/>
    <property type="evidence" value="ECO:0007669"/>
    <property type="project" value="TreeGrafter"/>
</dbReference>
<dbReference type="GO" id="GO:0005737">
    <property type="term" value="C:cytoplasm"/>
    <property type="evidence" value="ECO:0007669"/>
    <property type="project" value="TreeGrafter"/>
</dbReference>
<dbReference type="Proteomes" id="UP000238350">
    <property type="component" value="Unassembled WGS sequence"/>
</dbReference>
<feature type="compositionally biased region" description="Low complexity" evidence="2">
    <location>
        <begin position="467"/>
        <end position="483"/>
    </location>
</feature>
<dbReference type="GO" id="GO:1990023">
    <property type="term" value="C:mitotic spindle midzone"/>
    <property type="evidence" value="ECO:0007669"/>
    <property type="project" value="TreeGrafter"/>
</dbReference>
<dbReference type="PANTHER" id="PTHR19321:SF41">
    <property type="entry name" value="FASCETTO-RELATED"/>
    <property type="match status" value="1"/>
</dbReference>
<protein>
    <submittedName>
        <fullName evidence="3">Anaphase spindle elongation protein 1</fullName>
    </submittedName>
</protein>
<dbReference type="OrthoDB" id="642895at2759"/>
<evidence type="ECO:0000313" key="4">
    <source>
        <dbReference type="Proteomes" id="UP000238350"/>
    </source>
</evidence>
<feature type="compositionally biased region" description="Low complexity" evidence="2">
    <location>
        <begin position="447"/>
        <end position="458"/>
    </location>
</feature>
<dbReference type="RefSeq" id="XP_024665804.1">
    <property type="nucleotide sequence ID" value="XM_024810036.1"/>
</dbReference>
<dbReference type="InterPro" id="IPR007145">
    <property type="entry name" value="MAP65_Ase1_PRC1"/>
</dbReference>
<comment type="caution">
    <text evidence="3">The sequence shown here is derived from an EMBL/GenBank/DDBJ whole genome shotgun (WGS) entry which is preliminary data.</text>
</comment>
<feature type="region of interest" description="Disordered" evidence="2">
    <location>
        <begin position="434"/>
        <end position="520"/>
    </location>
</feature>
<evidence type="ECO:0000256" key="1">
    <source>
        <dbReference type="SAM" id="Coils"/>
    </source>
</evidence>
<dbReference type="Gene3D" id="1.20.58.1520">
    <property type="match status" value="1"/>
</dbReference>
<dbReference type="GeneID" id="36517227"/>
<sequence>MDEAIDKAKARVKALCEEIGLDERDVSVRVRELENAVDNALSIYVGVVLQEIDEMRDHCTRLYEEIKTMQTQLSDVDFDAHLSEIKAPYLPVARELEATKTKLLGWHTQRSKRSVAASKRIVELESALEEEKTKLPTDLSQNSICGMEARVADLIRMRDSRVALMDKVASEVEDLWSDLGIRGQGELAEFVATYQTNPDPWLGKSGVDHLQTQVQSLRDELEARKQQTNRLVKELQFLYEMLEIPPTDQSSALTQTVFSEERLAGLSDELQRLQEAKVAHMSKFIEKAKARLRELWEKMYFSEEETKQFAPYHSSECSEEILKACQDEIARIEALVRDPERLHLFAMVHRLKTLQAREIELERIEKDPSRFNKRGKERLEEQRMRSSVAKKPEVVRELKVSLEKWHENHEPFLIYGKPIIDEVLEEESKLLYRRPRHSRDSKPAAPPVRAAAPRVQAGRVEKRPLRKPVVAPAAALRRPSAAVQRARQLESRRPLGHTQFNRSPPTKETRRSAFIADSSFDDPQMEVWRQKRMLSRQIGSNK</sequence>
<dbReference type="STRING" id="45607.A0A2T0FLJ7"/>
<evidence type="ECO:0000313" key="3">
    <source>
        <dbReference type="EMBL" id="PRT55859.1"/>
    </source>
</evidence>
<dbReference type="AlphaFoldDB" id="A0A2T0FLJ7"/>
<name>A0A2T0FLJ7_9ASCO</name>
<dbReference type="PANTHER" id="PTHR19321">
    <property type="entry name" value="PROTEIN REGULATOR OF CYTOKINESIS 1 PRC1-RELATED"/>
    <property type="match status" value="1"/>
</dbReference>
<keyword evidence="4" id="KW-1185">Reference proteome</keyword>
<evidence type="ECO:0000256" key="2">
    <source>
        <dbReference type="SAM" id="MobiDB-lite"/>
    </source>
</evidence>
<dbReference type="EMBL" id="NDIQ01000022">
    <property type="protein sequence ID" value="PRT55859.1"/>
    <property type="molecule type" value="Genomic_DNA"/>
</dbReference>
<accession>A0A2T0FLJ7</accession>
<keyword evidence="1" id="KW-0175">Coiled coil</keyword>
<gene>
    <name evidence="3" type="ORF">B9G98_03479</name>
</gene>